<feature type="region of interest" description="Disordered" evidence="6">
    <location>
        <begin position="167"/>
        <end position="190"/>
    </location>
</feature>
<feature type="compositionally biased region" description="Polar residues" evidence="6">
    <location>
        <begin position="178"/>
        <end position="190"/>
    </location>
</feature>
<evidence type="ECO:0000256" key="4">
    <source>
        <dbReference type="ARBA" id="ARBA00023136"/>
    </source>
</evidence>
<evidence type="ECO:0000256" key="3">
    <source>
        <dbReference type="ARBA" id="ARBA00022989"/>
    </source>
</evidence>
<dbReference type="Pfam" id="PF01284">
    <property type="entry name" value="MARVEL"/>
    <property type="match status" value="1"/>
</dbReference>
<gene>
    <name evidence="9" type="ORF">MATL_G00233680</name>
</gene>
<keyword evidence="4 5" id="KW-0472">Membrane</keyword>
<feature type="transmembrane region" description="Helical" evidence="7">
    <location>
        <begin position="133"/>
        <end position="152"/>
    </location>
</feature>
<dbReference type="Proteomes" id="UP001046870">
    <property type="component" value="Chromosome 21"/>
</dbReference>
<dbReference type="OrthoDB" id="10028364at2759"/>
<reference evidence="9" key="1">
    <citation type="submission" date="2021-01" db="EMBL/GenBank/DDBJ databases">
        <authorList>
            <person name="Zahm M."/>
            <person name="Roques C."/>
            <person name="Cabau C."/>
            <person name="Klopp C."/>
            <person name="Donnadieu C."/>
            <person name="Jouanno E."/>
            <person name="Lampietro C."/>
            <person name="Louis A."/>
            <person name="Herpin A."/>
            <person name="Echchiki A."/>
            <person name="Berthelot C."/>
            <person name="Parey E."/>
            <person name="Roest-Crollius H."/>
            <person name="Braasch I."/>
            <person name="Postlethwait J."/>
            <person name="Bobe J."/>
            <person name="Montfort J."/>
            <person name="Bouchez O."/>
            <person name="Begum T."/>
            <person name="Mejri S."/>
            <person name="Adams A."/>
            <person name="Chen W.-J."/>
            <person name="Guiguen Y."/>
        </authorList>
    </citation>
    <scope>NUCLEOTIDE SEQUENCE</scope>
    <source>
        <strain evidence="9">YG-15Mar2019-1</strain>
        <tissue evidence="9">Brain</tissue>
    </source>
</reference>
<evidence type="ECO:0000256" key="5">
    <source>
        <dbReference type="PROSITE-ProRule" id="PRU00581"/>
    </source>
</evidence>
<dbReference type="EMBL" id="JAFDVH010000021">
    <property type="protein sequence ID" value="KAG7458049.1"/>
    <property type="molecule type" value="Genomic_DNA"/>
</dbReference>
<evidence type="ECO:0000256" key="2">
    <source>
        <dbReference type="ARBA" id="ARBA00022692"/>
    </source>
</evidence>
<evidence type="ECO:0000259" key="8">
    <source>
        <dbReference type="PROSITE" id="PS51225"/>
    </source>
</evidence>
<comment type="subcellular location">
    <subcellularLocation>
        <location evidence="1">Membrane</location>
        <topology evidence="1">Multi-pass membrane protein</topology>
    </subcellularLocation>
</comment>
<dbReference type="PROSITE" id="PS51225">
    <property type="entry name" value="MARVEL"/>
    <property type="match status" value="1"/>
</dbReference>
<comment type="caution">
    <text evidence="9">The sequence shown here is derived from an EMBL/GenBank/DDBJ whole genome shotgun (WGS) entry which is preliminary data.</text>
</comment>
<keyword evidence="10" id="KW-1185">Reference proteome</keyword>
<dbReference type="InterPro" id="IPR008253">
    <property type="entry name" value="Marvel"/>
</dbReference>
<dbReference type="GO" id="GO:0016020">
    <property type="term" value="C:membrane"/>
    <property type="evidence" value="ECO:0007669"/>
    <property type="project" value="UniProtKB-SubCell"/>
</dbReference>
<sequence length="190" mass="21074">METEDAVYRTTTTQEAKSKKCFQMPSEHLDKPRFAIKVVEVLLSSVAFILEEVVETCLSCYPLYFFEFISCLAFLFTILLIVLLCTNFHRTVHITRWPSLDLVYTAVVAFLFLIASITFLADNGGSQLERAAAVFGLLATVAFVADVAVHIWTKGLPFCKSGEAQNSSQRAAPETEKLNSNGAHQVPQST</sequence>
<feature type="domain" description="MARVEL" evidence="8">
    <location>
        <begin position="28"/>
        <end position="155"/>
    </location>
</feature>
<feature type="transmembrane region" description="Helical" evidence="7">
    <location>
        <begin position="100"/>
        <end position="121"/>
    </location>
</feature>
<dbReference type="PANTHER" id="PTHR22776">
    <property type="entry name" value="MARVEL-CONTAINING POTENTIAL LIPID RAFT-ASSOCIATED PROTEIN"/>
    <property type="match status" value="1"/>
</dbReference>
<evidence type="ECO:0000256" key="7">
    <source>
        <dbReference type="SAM" id="Phobius"/>
    </source>
</evidence>
<organism evidence="9 10">
    <name type="scientific">Megalops atlanticus</name>
    <name type="common">Tarpon</name>
    <name type="synonym">Clupea gigantea</name>
    <dbReference type="NCBI Taxonomy" id="7932"/>
    <lineage>
        <taxon>Eukaryota</taxon>
        <taxon>Metazoa</taxon>
        <taxon>Chordata</taxon>
        <taxon>Craniata</taxon>
        <taxon>Vertebrata</taxon>
        <taxon>Euteleostomi</taxon>
        <taxon>Actinopterygii</taxon>
        <taxon>Neopterygii</taxon>
        <taxon>Teleostei</taxon>
        <taxon>Elopiformes</taxon>
        <taxon>Megalopidae</taxon>
        <taxon>Megalops</taxon>
    </lineage>
</organism>
<protein>
    <recommendedName>
        <fullName evidence="8">MARVEL domain-containing protein</fullName>
    </recommendedName>
</protein>
<feature type="transmembrane region" description="Helical" evidence="7">
    <location>
        <begin position="63"/>
        <end position="88"/>
    </location>
</feature>
<dbReference type="InterPro" id="IPR050578">
    <property type="entry name" value="MARVEL-CKLF_proteins"/>
</dbReference>
<accession>A0A9D3PEA2</accession>
<name>A0A9D3PEA2_MEGAT</name>
<dbReference type="AlphaFoldDB" id="A0A9D3PEA2"/>
<evidence type="ECO:0000313" key="10">
    <source>
        <dbReference type="Proteomes" id="UP001046870"/>
    </source>
</evidence>
<keyword evidence="2 5" id="KW-0812">Transmembrane</keyword>
<evidence type="ECO:0000313" key="9">
    <source>
        <dbReference type="EMBL" id="KAG7458049.1"/>
    </source>
</evidence>
<evidence type="ECO:0000256" key="6">
    <source>
        <dbReference type="SAM" id="MobiDB-lite"/>
    </source>
</evidence>
<keyword evidence="3 7" id="KW-1133">Transmembrane helix</keyword>
<dbReference type="PANTHER" id="PTHR22776:SF25">
    <property type="entry name" value="CKLF-LIKE MARVEL TRANSMEMBRANE DOMAIN-CONTAINING PROTEIN 6"/>
    <property type="match status" value="1"/>
</dbReference>
<proteinExistence type="predicted"/>
<evidence type="ECO:0000256" key="1">
    <source>
        <dbReference type="ARBA" id="ARBA00004141"/>
    </source>
</evidence>